<evidence type="ECO:0000256" key="4">
    <source>
        <dbReference type="ARBA" id="ARBA00022691"/>
    </source>
</evidence>
<dbReference type="RefSeq" id="WP_252803890.1">
    <property type="nucleotide sequence ID" value="NZ_BAAABM010000053.1"/>
</dbReference>
<dbReference type="GO" id="GO:0032259">
    <property type="term" value="P:methylation"/>
    <property type="evidence" value="ECO:0007669"/>
    <property type="project" value="UniProtKB-KW"/>
</dbReference>
<feature type="domain" description="Methyltransferase small" evidence="5">
    <location>
        <begin position="142"/>
        <end position="269"/>
    </location>
</feature>
<keyword evidence="2 7" id="KW-0489">Methyltransferase</keyword>
<organism evidence="7 8">
    <name type="scientific">Actinoallomurus spadix</name>
    <dbReference type="NCBI Taxonomy" id="79912"/>
    <lineage>
        <taxon>Bacteria</taxon>
        <taxon>Bacillati</taxon>
        <taxon>Actinomycetota</taxon>
        <taxon>Actinomycetes</taxon>
        <taxon>Streptosporangiales</taxon>
        <taxon>Thermomonosporaceae</taxon>
        <taxon>Actinoallomurus</taxon>
    </lineage>
</organism>
<dbReference type="PANTHER" id="PTHR45875">
    <property type="entry name" value="METHYLTRANSFERASE N6AMT1"/>
    <property type="match status" value="1"/>
</dbReference>
<evidence type="ECO:0000256" key="2">
    <source>
        <dbReference type="ARBA" id="ARBA00022603"/>
    </source>
</evidence>
<keyword evidence="8" id="KW-1185">Reference proteome</keyword>
<evidence type="ECO:0000256" key="3">
    <source>
        <dbReference type="ARBA" id="ARBA00022679"/>
    </source>
</evidence>
<dbReference type="CDD" id="cd02440">
    <property type="entry name" value="AdoMet_MTases"/>
    <property type="match status" value="1"/>
</dbReference>
<gene>
    <name evidence="7" type="ORF">GCM10010151_56920</name>
</gene>
<comment type="similarity">
    <text evidence="1">Belongs to the eukaryotic/archaeal PrmC-related family.</text>
</comment>
<reference evidence="7 8" key="1">
    <citation type="journal article" date="2019" name="Int. J. Syst. Evol. Microbiol.">
        <title>The Global Catalogue of Microorganisms (GCM) 10K type strain sequencing project: providing services to taxonomists for standard genome sequencing and annotation.</title>
        <authorList>
            <consortium name="The Broad Institute Genomics Platform"/>
            <consortium name="The Broad Institute Genome Sequencing Center for Infectious Disease"/>
            <person name="Wu L."/>
            <person name="Ma J."/>
        </authorList>
    </citation>
    <scope>NUCLEOTIDE SEQUENCE [LARGE SCALE GENOMIC DNA]</scope>
    <source>
        <strain evidence="7 8">JCM 3146</strain>
    </source>
</reference>
<evidence type="ECO:0000313" key="8">
    <source>
        <dbReference type="Proteomes" id="UP001501822"/>
    </source>
</evidence>
<accession>A0ABN0XB26</accession>
<dbReference type="SUPFAM" id="SSF53335">
    <property type="entry name" value="S-adenosyl-L-methionine-dependent methyltransferases"/>
    <property type="match status" value="1"/>
</dbReference>
<dbReference type="PANTHER" id="PTHR45875:SF1">
    <property type="entry name" value="METHYLTRANSFERASE N6AMT1"/>
    <property type="match status" value="1"/>
</dbReference>
<proteinExistence type="inferred from homology"/>
<keyword evidence="3" id="KW-0808">Transferase</keyword>
<dbReference type="InterPro" id="IPR052190">
    <property type="entry name" value="Euk-Arch_PrmC-MTase"/>
</dbReference>
<evidence type="ECO:0000259" key="5">
    <source>
        <dbReference type="Pfam" id="PF05175"/>
    </source>
</evidence>
<dbReference type="InterPro" id="IPR029063">
    <property type="entry name" value="SAM-dependent_MTases_sf"/>
</dbReference>
<dbReference type="GO" id="GO:0008168">
    <property type="term" value="F:methyltransferase activity"/>
    <property type="evidence" value="ECO:0007669"/>
    <property type="project" value="UniProtKB-KW"/>
</dbReference>
<keyword evidence="4" id="KW-0949">S-adenosyl-L-methionine</keyword>
<evidence type="ECO:0000259" key="6">
    <source>
        <dbReference type="Pfam" id="PF23186"/>
    </source>
</evidence>
<evidence type="ECO:0000256" key="1">
    <source>
        <dbReference type="ARBA" id="ARBA00006149"/>
    </source>
</evidence>
<dbReference type="Proteomes" id="UP001501822">
    <property type="component" value="Unassembled WGS sequence"/>
</dbReference>
<feature type="domain" description="DUF7059" evidence="6">
    <location>
        <begin position="18"/>
        <end position="93"/>
    </location>
</feature>
<dbReference type="InterPro" id="IPR055487">
    <property type="entry name" value="DUF7059"/>
</dbReference>
<dbReference type="Gene3D" id="3.40.50.150">
    <property type="entry name" value="Vaccinia Virus protein VP39"/>
    <property type="match status" value="1"/>
</dbReference>
<protein>
    <submittedName>
        <fullName evidence="7">Class I SAM-dependent methyltransferase</fullName>
    </submittedName>
</protein>
<dbReference type="Pfam" id="PF05175">
    <property type="entry name" value="MTS"/>
    <property type="match status" value="1"/>
</dbReference>
<dbReference type="InterPro" id="IPR007848">
    <property type="entry name" value="Small_mtfrase_dom"/>
</dbReference>
<comment type="caution">
    <text evidence="7">The sequence shown here is derived from an EMBL/GenBank/DDBJ whole genome shotgun (WGS) entry which is preliminary data.</text>
</comment>
<dbReference type="PROSITE" id="PS00092">
    <property type="entry name" value="N6_MTASE"/>
    <property type="match status" value="1"/>
</dbReference>
<evidence type="ECO:0000313" key="7">
    <source>
        <dbReference type="EMBL" id="GAA0359754.1"/>
    </source>
</evidence>
<dbReference type="Pfam" id="PF23186">
    <property type="entry name" value="DUF7059"/>
    <property type="match status" value="1"/>
</dbReference>
<name>A0ABN0XB26_9ACTN</name>
<sequence>MTVDEGAAGRVRGLFEHADYTVAGVRHLLGPVAGAALARDEIVPALRATRGGTPLETLVRLFWLQVPVPESALPADDLAALGLVERSGGEVRALLHVEPVESASGAGEPPSARGHIVSDLKARPGGVPLRPDHVVGQGGASNNLAQLVARGPVGDVLDLGTGSGVQAVHLADRARSVTATDVSSRALDLARLSFALSGIDAELLEGSLFEPVEGRTFDLIVSNPPFVISPGLRFEYRETGLPGDELCRRLVRRAPAHLAPGGWCHLLANWLNVEGEDWRERVADWIEGVDGWVVQRDVQDPAEYAELWLRDSCDVGSPEYRRRYDAWLDYFEAHKVTGVGFGWITLHASGGEDVRVEELRHAVDQPVGAYVRDVVRPRPRLTPETTLRTAPGVVQEQIGPPGAEDPERIVLRQTYGLRRAAQVGTVEAALAGACDGDLPLGPLLDAIAELTGADAAAVRARALAVLPDLVADGFFDMI</sequence>
<dbReference type="InterPro" id="IPR002052">
    <property type="entry name" value="DNA_methylase_N6_adenine_CS"/>
</dbReference>
<dbReference type="EMBL" id="BAAABM010000053">
    <property type="protein sequence ID" value="GAA0359754.1"/>
    <property type="molecule type" value="Genomic_DNA"/>
</dbReference>